<gene>
    <name evidence="1" type="ORF">CLIB1423_10S05314</name>
</gene>
<reference evidence="1" key="1">
    <citation type="submission" date="2022-03" db="EMBL/GenBank/DDBJ databases">
        <authorList>
            <person name="Legras J.-L."/>
            <person name="Devillers H."/>
            <person name="Grondin C."/>
        </authorList>
    </citation>
    <scope>NUCLEOTIDE SEQUENCE</scope>
    <source>
        <strain evidence="1">CLIB 1423</strain>
    </source>
</reference>
<evidence type="ECO:0000313" key="2">
    <source>
        <dbReference type="Proteomes" id="UP000837801"/>
    </source>
</evidence>
<sequence>MAANFCYTSAYWQVTHSATRWLALSSPSCSHFPLLPVPLTRAHAISPSLRLSLLLLSPPCTVSLLPLSTPSCYTLSLHPLPTPSPYTLSLHPLPTPSPYTLSLRPLPTPSPYTPASPPPIHSAFSSQFFSAHSFHIYSQLALPTSISGLPSSYTQTFLLLNFTLKHLINYKLYKYNINIYSAT</sequence>
<keyword evidence="2" id="KW-1185">Reference proteome</keyword>
<accession>A0A9P0VYZ8</accession>
<protein>
    <submittedName>
        <fullName evidence="1">Uncharacterized protein</fullName>
    </submittedName>
</protein>
<dbReference type="EMBL" id="CAKXYY010000010">
    <property type="protein sequence ID" value="CAH2353452.1"/>
    <property type="molecule type" value="Genomic_DNA"/>
</dbReference>
<evidence type="ECO:0000313" key="1">
    <source>
        <dbReference type="EMBL" id="CAH2353452.1"/>
    </source>
</evidence>
<proteinExistence type="predicted"/>
<dbReference type="AlphaFoldDB" id="A0A9P0VYZ8"/>
<comment type="caution">
    <text evidence="1">The sequence shown here is derived from an EMBL/GenBank/DDBJ whole genome shotgun (WGS) entry which is preliminary data.</text>
</comment>
<organism evidence="1 2">
    <name type="scientific">[Candida] railenensis</name>
    <dbReference type="NCBI Taxonomy" id="45579"/>
    <lineage>
        <taxon>Eukaryota</taxon>
        <taxon>Fungi</taxon>
        <taxon>Dikarya</taxon>
        <taxon>Ascomycota</taxon>
        <taxon>Saccharomycotina</taxon>
        <taxon>Pichiomycetes</taxon>
        <taxon>Debaryomycetaceae</taxon>
        <taxon>Kurtzmaniella</taxon>
    </lineage>
</organism>
<name>A0A9P0VYZ8_9ASCO</name>
<dbReference type="Proteomes" id="UP000837801">
    <property type="component" value="Unassembled WGS sequence"/>
</dbReference>